<evidence type="ECO:0000313" key="1">
    <source>
        <dbReference type="EMBL" id="MBX67211.1"/>
    </source>
</evidence>
<proteinExistence type="predicted"/>
<name>A0A2P2QJR7_RHIMU</name>
<organism evidence="1">
    <name type="scientific">Rhizophora mucronata</name>
    <name type="common">Asiatic mangrove</name>
    <dbReference type="NCBI Taxonomy" id="61149"/>
    <lineage>
        <taxon>Eukaryota</taxon>
        <taxon>Viridiplantae</taxon>
        <taxon>Streptophyta</taxon>
        <taxon>Embryophyta</taxon>
        <taxon>Tracheophyta</taxon>
        <taxon>Spermatophyta</taxon>
        <taxon>Magnoliopsida</taxon>
        <taxon>eudicotyledons</taxon>
        <taxon>Gunneridae</taxon>
        <taxon>Pentapetalae</taxon>
        <taxon>rosids</taxon>
        <taxon>fabids</taxon>
        <taxon>Malpighiales</taxon>
        <taxon>Rhizophoraceae</taxon>
        <taxon>Rhizophora</taxon>
    </lineage>
</organism>
<dbReference type="AlphaFoldDB" id="A0A2P2QJR7"/>
<sequence>MLWLESKANVRSMSVRWRQLKPKMLQNHSQGQLCF</sequence>
<dbReference type="EMBL" id="GGEC01086727">
    <property type="protein sequence ID" value="MBX67211.1"/>
    <property type="molecule type" value="Transcribed_RNA"/>
</dbReference>
<accession>A0A2P2QJR7</accession>
<reference evidence="1" key="1">
    <citation type="submission" date="2018-02" db="EMBL/GenBank/DDBJ databases">
        <title>Rhizophora mucronata_Transcriptome.</title>
        <authorList>
            <person name="Meera S.P."/>
            <person name="Sreeshan A."/>
            <person name="Augustine A."/>
        </authorList>
    </citation>
    <scope>NUCLEOTIDE SEQUENCE</scope>
    <source>
        <tissue evidence="1">Leaf</tissue>
    </source>
</reference>
<protein>
    <submittedName>
        <fullName evidence="1">Uncharacterized protein</fullName>
    </submittedName>
</protein>